<comment type="caution">
    <text evidence="2">The sequence shown here is derived from an EMBL/GenBank/DDBJ whole genome shotgun (WGS) entry which is preliminary data.</text>
</comment>
<protein>
    <submittedName>
        <fullName evidence="2">Uncharacterized protein</fullName>
    </submittedName>
</protein>
<feature type="compositionally biased region" description="Polar residues" evidence="1">
    <location>
        <begin position="1"/>
        <end position="17"/>
    </location>
</feature>
<evidence type="ECO:0000256" key="1">
    <source>
        <dbReference type="SAM" id="MobiDB-lite"/>
    </source>
</evidence>
<gene>
    <name evidence="2" type="ORF">G7Y89_g6054</name>
</gene>
<evidence type="ECO:0000313" key="2">
    <source>
        <dbReference type="EMBL" id="KAF4632070.1"/>
    </source>
</evidence>
<feature type="compositionally biased region" description="Basic and acidic residues" evidence="1">
    <location>
        <begin position="142"/>
        <end position="159"/>
    </location>
</feature>
<keyword evidence="3" id="KW-1185">Reference proteome</keyword>
<evidence type="ECO:0000313" key="3">
    <source>
        <dbReference type="Proteomes" id="UP000566819"/>
    </source>
</evidence>
<name>A0A8H4W546_9HELO</name>
<dbReference type="AlphaFoldDB" id="A0A8H4W546"/>
<accession>A0A8H4W546</accession>
<feature type="region of interest" description="Disordered" evidence="1">
    <location>
        <begin position="1"/>
        <end position="61"/>
    </location>
</feature>
<dbReference type="EMBL" id="JAAMPI010000381">
    <property type="protein sequence ID" value="KAF4632070.1"/>
    <property type="molecule type" value="Genomic_DNA"/>
</dbReference>
<feature type="compositionally biased region" description="Basic and acidic residues" evidence="1">
    <location>
        <begin position="102"/>
        <end position="119"/>
    </location>
</feature>
<dbReference type="OrthoDB" id="1405595at2759"/>
<proteinExistence type="predicted"/>
<reference evidence="2 3" key="1">
    <citation type="submission" date="2020-03" db="EMBL/GenBank/DDBJ databases">
        <title>Draft Genome Sequence of Cudoniella acicularis.</title>
        <authorList>
            <person name="Buettner E."/>
            <person name="Kellner H."/>
        </authorList>
    </citation>
    <scope>NUCLEOTIDE SEQUENCE [LARGE SCALE GENOMIC DNA]</scope>
    <source>
        <strain evidence="2 3">DSM 108380</strain>
    </source>
</reference>
<sequence>MFLGITEQQSTKGSNAVISRHKSNDLDASEVVSPAVGDCQHPGKLQHSSIRESKMDGGDPITRLRASRCTAIAITNRLATPPWTLTAFKTLFCGLHTVGSDESRDKQLHMARHKEKDDEAGGEGLGGRPSYTQEGAKRRQIGRPERKLSKASEEDKKLSNGESVMNPFPTPTEPMSRTDSAASSTIVVDTGASALAKVEELHQDSWVDMNALPSPVSESESSFQSADQSPSAELSEFETLYEDTWPAIHDDRLTDVNSPILERPSEYPNPSWSPQPFQTFMGAMAELPYDDIFKPETGLRVNFGSSLIDGWVGGGDNEVEVEDGPVEVEGRVPVYVVSLSLGRLGIWGLPSWRDLEFGA</sequence>
<feature type="region of interest" description="Disordered" evidence="1">
    <location>
        <begin position="102"/>
        <end position="182"/>
    </location>
</feature>
<dbReference type="Proteomes" id="UP000566819">
    <property type="component" value="Unassembled WGS sequence"/>
</dbReference>
<feature type="compositionally biased region" description="Polar residues" evidence="1">
    <location>
        <begin position="173"/>
        <end position="182"/>
    </location>
</feature>
<feature type="compositionally biased region" description="Low complexity" evidence="1">
    <location>
        <begin position="214"/>
        <end position="232"/>
    </location>
</feature>
<feature type="region of interest" description="Disordered" evidence="1">
    <location>
        <begin position="211"/>
        <end position="235"/>
    </location>
</feature>
<organism evidence="2 3">
    <name type="scientific">Cudoniella acicularis</name>
    <dbReference type="NCBI Taxonomy" id="354080"/>
    <lineage>
        <taxon>Eukaryota</taxon>
        <taxon>Fungi</taxon>
        <taxon>Dikarya</taxon>
        <taxon>Ascomycota</taxon>
        <taxon>Pezizomycotina</taxon>
        <taxon>Leotiomycetes</taxon>
        <taxon>Helotiales</taxon>
        <taxon>Tricladiaceae</taxon>
        <taxon>Cudoniella</taxon>
    </lineage>
</organism>